<reference evidence="1" key="1">
    <citation type="submission" date="2019-03" db="EMBL/GenBank/DDBJ databases">
        <title>Single cell metagenomics reveals metabolic interactions within the superorganism composed of flagellate Streblomastix strix and complex community of Bacteroidetes bacteria on its surface.</title>
        <authorList>
            <person name="Treitli S.C."/>
            <person name="Kolisko M."/>
            <person name="Husnik F."/>
            <person name="Keeling P."/>
            <person name="Hampl V."/>
        </authorList>
    </citation>
    <scope>NUCLEOTIDE SEQUENCE</scope>
    <source>
        <strain evidence="1">STM</strain>
    </source>
</reference>
<sequence>MVNGGEDVELSELVEAKKRQDKKKLEQIAPTCISLPNGSYRKISFFEIEDAVLLSIPENHNVKRTMSRFFIVSPYKSVLFIEAKDYLDKALRGVQNEIEVYCQKGNIIKEKLKKMKNYEKFSCCHYNLGKSRRK</sequence>
<name>A0A5J4R998_9ZZZZ</name>
<organism evidence="1">
    <name type="scientific">termite gut metagenome</name>
    <dbReference type="NCBI Taxonomy" id="433724"/>
    <lineage>
        <taxon>unclassified sequences</taxon>
        <taxon>metagenomes</taxon>
        <taxon>organismal metagenomes</taxon>
    </lineage>
</organism>
<gene>
    <name evidence="1" type="ORF">EZS27_020781</name>
</gene>
<protein>
    <submittedName>
        <fullName evidence="1">Uncharacterized protein</fullName>
    </submittedName>
</protein>
<accession>A0A5J4R998</accession>
<proteinExistence type="predicted"/>
<evidence type="ECO:0000313" key="1">
    <source>
        <dbReference type="EMBL" id="KAA6330526.1"/>
    </source>
</evidence>
<comment type="caution">
    <text evidence="1">The sequence shown here is derived from an EMBL/GenBank/DDBJ whole genome shotgun (WGS) entry which is preliminary data.</text>
</comment>
<dbReference type="AlphaFoldDB" id="A0A5J4R998"/>
<dbReference type="EMBL" id="SNRY01001491">
    <property type="protein sequence ID" value="KAA6330526.1"/>
    <property type="molecule type" value="Genomic_DNA"/>
</dbReference>